<evidence type="ECO:0000259" key="4">
    <source>
        <dbReference type="PROSITE" id="PS01124"/>
    </source>
</evidence>
<keyword evidence="6" id="KW-1185">Reference proteome</keyword>
<dbReference type="Pfam" id="PF02311">
    <property type="entry name" value="AraC_binding"/>
    <property type="match status" value="1"/>
</dbReference>
<dbReference type="RefSeq" id="WP_109729909.1">
    <property type="nucleotide sequence ID" value="NZ_BAAACK010000006.1"/>
</dbReference>
<dbReference type="Gene3D" id="1.10.10.60">
    <property type="entry name" value="Homeodomain-like"/>
    <property type="match status" value="3"/>
</dbReference>
<keyword evidence="1" id="KW-0805">Transcription regulation</keyword>
<comment type="caution">
    <text evidence="5">The sequence shown here is derived from an EMBL/GenBank/DDBJ whole genome shotgun (WGS) entry which is preliminary data.</text>
</comment>
<dbReference type="GO" id="GO:0043565">
    <property type="term" value="F:sequence-specific DNA binding"/>
    <property type="evidence" value="ECO:0007669"/>
    <property type="project" value="InterPro"/>
</dbReference>
<name>A0A2Y9BDK5_9FIRM</name>
<evidence type="ECO:0000313" key="6">
    <source>
        <dbReference type="Proteomes" id="UP000245845"/>
    </source>
</evidence>
<sequence length="394" mass="46091">MEKKEMHSYSNSFYHRSQLTLENVAVETDTLKNSEQPHAHDNIEYCLILGGTGYLDVNGERYTISTNDYIRFFPFHVHRLVPQEPLRFLRISFPLELLVYLDMSKSFANDSLYILECGSPVVALSDKDSPSMQQLFLEIKQELKKKNDFYEFFVLSNVMKMVNIYERMALTQNKSRDAQHNLLWQVLQYMHVHFNSSAGEVAKAFSISVPYLNYLFRCITGSNFAENRHQVRIRNACSMMQFEELSIAFIANYVGYHSLSTFYRVFHKLKGMTPEEYRKKSPSNAVYRSDTAWQILLYLFEHYNENLDIVSVSDYFFMSRATLTEILKRNYRTGFSRLLTSIRLVYARALLAGTEMPVYDIAMTVGFRSIRTFRRNFEQDTGMTPSSYRGSECT</sequence>
<dbReference type="InterPro" id="IPR014710">
    <property type="entry name" value="RmlC-like_jellyroll"/>
</dbReference>
<dbReference type="PROSITE" id="PS01124">
    <property type="entry name" value="HTH_ARAC_FAMILY_2"/>
    <property type="match status" value="2"/>
</dbReference>
<dbReference type="InterPro" id="IPR003313">
    <property type="entry name" value="AraC-bd"/>
</dbReference>
<dbReference type="Gene3D" id="2.60.120.10">
    <property type="entry name" value="Jelly Rolls"/>
    <property type="match status" value="1"/>
</dbReference>
<dbReference type="SUPFAM" id="SSF46689">
    <property type="entry name" value="Homeodomain-like"/>
    <property type="match status" value="2"/>
</dbReference>
<dbReference type="OrthoDB" id="1650670at2"/>
<dbReference type="Proteomes" id="UP000245845">
    <property type="component" value="Unassembled WGS sequence"/>
</dbReference>
<dbReference type="InterPro" id="IPR018062">
    <property type="entry name" value="HTH_AraC-typ_CS"/>
</dbReference>
<keyword evidence="3" id="KW-0804">Transcription</keyword>
<dbReference type="PROSITE" id="PS00041">
    <property type="entry name" value="HTH_ARAC_FAMILY_1"/>
    <property type="match status" value="1"/>
</dbReference>
<evidence type="ECO:0000256" key="1">
    <source>
        <dbReference type="ARBA" id="ARBA00023015"/>
    </source>
</evidence>
<dbReference type="GO" id="GO:0003700">
    <property type="term" value="F:DNA-binding transcription factor activity"/>
    <property type="evidence" value="ECO:0007669"/>
    <property type="project" value="InterPro"/>
</dbReference>
<evidence type="ECO:0000256" key="2">
    <source>
        <dbReference type="ARBA" id="ARBA00023125"/>
    </source>
</evidence>
<organism evidence="5 6">
    <name type="scientific">Faecalicatena orotica</name>
    <dbReference type="NCBI Taxonomy" id="1544"/>
    <lineage>
        <taxon>Bacteria</taxon>
        <taxon>Bacillati</taxon>
        <taxon>Bacillota</taxon>
        <taxon>Clostridia</taxon>
        <taxon>Lachnospirales</taxon>
        <taxon>Lachnospiraceae</taxon>
        <taxon>Faecalicatena</taxon>
    </lineage>
</organism>
<dbReference type="Pfam" id="PF12833">
    <property type="entry name" value="HTH_18"/>
    <property type="match status" value="2"/>
</dbReference>
<gene>
    <name evidence="5" type="ORF">A8806_10241</name>
</gene>
<feature type="domain" description="HTH araC/xylS-type" evidence="4">
    <location>
        <begin position="200"/>
        <end position="280"/>
    </location>
</feature>
<dbReference type="InterPro" id="IPR009057">
    <property type="entry name" value="Homeodomain-like_sf"/>
</dbReference>
<dbReference type="SUPFAM" id="SSF51215">
    <property type="entry name" value="Regulatory protein AraC"/>
    <property type="match status" value="1"/>
</dbReference>
<dbReference type="InterPro" id="IPR037923">
    <property type="entry name" value="HTH-like"/>
</dbReference>
<dbReference type="InterPro" id="IPR018060">
    <property type="entry name" value="HTH_AraC"/>
</dbReference>
<proteinExistence type="predicted"/>
<dbReference type="EMBL" id="QGDL01000002">
    <property type="protein sequence ID" value="PWJ31185.1"/>
    <property type="molecule type" value="Genomic_DNA"/>
</dbReference>
<dbReference type="InterPro" id="IPR020449">
    <property type="entry name" value="Tscrpt_reg_AraC-type_HTH"/>
</dbReference>
<dbReference type="PANTHER" id="PTHR43280">
    <property type="entry name" value="ARAC-FAMILY TRANSCRIPTIONAL REGULATOR"/>
    <property type="match status" value="1"/>
</dbReference>
<dbReference type="AlphaFoldDB" id="A0A2Y9BDK5"/>
<evidence type="ECO:0000256" key="3">
    <source>
        <dbReference type="ARBA" id="ARBA00023163"/>
    </source>
</evidence>
<accession>A0A2Y9BDK5</accession>
<dbReference type="PANTHER" id="PTHR43280:SF28">
    <property type="entry name" value="HTH-TYPE TRANSCRIPTIONAL ACTIVATOR RHAS"/>
    <property type="match status" value="1"/>
</dbReference>
<feature type="domain" description="HTH araC/xylS-type" evidence="4">
    <location>
        <begin position="293"/>
        <end position="391"/>
    </location>
</feature>
<protein>
    <submittedName>
        <fullName evidence="5">AraC-like protein</fullName>
    </submittedName>
</protein>
<reference evidence="5 6" key="1">
    <citation type="submission" date="2018-05" db="EMBL/GenBank/DDBJ databases">
        <title>The Hungate 1000. A catalogue of reference genomes from the rumen microbiome.</title>
        <authorList>
            <person name="Kelly W."/>
        </authorList>
    </citation>
    <scope>NUCLEOTIDE SEQUENCE [LARGE SCALE GENOMIC DNA]</scope>
    <source>
        <strain evidence="5 6">NLAE-zl-C242</strain>
    </source>
</reference>
<dbReference type="PRINTS" id="PR00032">
    <property type="entry name" value="HTHARAC"/>
</dbReference>
<dbReference type="SMART" id="SM00342">
    <property type="entry name" value="HTH_ARAC"/>
    <property type="match status" value="2"/>
</dbReference>
<evidence type="ECO:0000313" key="5">
    <source>
        <dbReference type="EMBL" id="PWJ31185.1"/>
    </source>
</evidence>
<keyword evidence="2" id="KW-0238">DNA-binding</keyword>